<dbReference type="InterPro" id="IPR019734">
    <property type="entry name" value="TPR_rpt"/>
</dbReference>
<evidence type="ECO:0000256" key="1">
    <source>
        <dbReference type="ARBA" id="ARBA00004370"/>
    </source>
</evidence>
<keyword evidence="6" id="KW-1185">Reference proteome</keyword>
<feature type="domain" description="Beta-lactamase-related" evidence="4">
    <location>
        <begin position="32"/>
        <end position="307"/>
    </location>
</feature>
<dbReference type="EMBL" id="CP136865">
    <property type="protein sequence ID" value="WOJ96965.1"/>
    <property type="molecule type" value="Genomic_DNA"/>
</dbReference>
<evidence type="ECO:0000259" key="4">
    <source>
        <dbReference type="Pfam" id="PF00144"/>
    </source>
</evidence>
<dbReference type="Proteomes" id="UP001626549">
    <property type="component" value="Chromosome"/>
</dbReference>
<dbReference type="RefSeq" id="WP_407327651.1">
    <property type="nucleotide sequence ID" value="NZ_CP136865.1"/>
</dbReference>
<dbReference type="PANTHER" id="PTHR46825:SF11">
    <property type="entry name" value="PENICILLIN-BINDING PROTEIN 4"/>
    <property type="match status" value="1"/>
</dbReference>
<dbReference type="Gene3D" id="1.25.40.10">
    <property type="entry name" value="Tetratricopeptide repeat domain"/>
    <property type="match status" value="1"/>
</dbReference>
<keyword evidence="2" id="KW-0472">Membrane</keyword>
<proteinExistence type="predicted"/>
<dbReference type="PROSITE" id="PS50005">
    <property type="entry name" value="TPR"/>
    <property type="match status" value="1"/>
</dbReference>
<dbReference type="InterPro" id="IPR001466">
    <property type="entry name" value="Beta-lactam-related"/>
</dbReference>
<dbReference type="InterPro" id="IPR050491">
    <property type="entry name" value="AmpC-like"/>
</dbReference>
<accession>A0ABZ0ICY8</accession>
<sequence length="452" mass="48952">MAWLLNSNYTQATGPELKTVEQIPSLMAVFKVDGLAVTAVSGENILVSQGFGVSAEGTAMTATSPCGLYSATKVLASLTYAKLAEDGLLDLNAPLSEYLRDAPRAWASIPFYRLLNHSSGIPTVVNTLAFEQLSTDPGAGNDDIYRIIRNAPLDFAPGQHSRYRQSGYAVGEMILEERQGVTFDKLINQYVTGPAAMTDTEHASRSNPTQPSLLMSAGGYQTTAADMGRLFLAINQGVVIDPSDWEDVLLDESHLLDNYSLGNVIEKRNDILTIGHSGGGARANIRYAPHERVGVMICTDDTQNNGLAFSLAQMLMYEIVTDEPPPRPLLLALAGFETMTGTEVIDAYRTAESQGSYYEMSDGENLLNSIGYEFLDRDQSSDAITVFTFSSERFPNSPNTFDSLGEALLSSGDTTAALAQYRRVLTLEPDNSHAGAMIEAIENILRTSKGPR</sequence>
<dbReference type="SMART" id="SM00028">
    <property type="entry name" value="TPR"/>
    <property type="match status" value="2"/>
</dbReference>
<dbReference type="Pfam" id="PF00144">
    <property type="entry name" value="Beta-lactamase"/>
    <property type="match status" value="1"/>
</dbReference>
<dbReference type="GO" id="GO:0016787">
    <property type="term" value="F:hydrolase activity"/>
    <property type="evidence" value="ECO:0007669"/>
    <property type="project" value="UniProtKB-KW"/>
</dbReference>
<comment type="subcellular location">
    <subcellularLocation>
        <location evidence="1">Membrane</location>
    </subcellularLocation>
</comment>
<keyword evidence="5" id="KW-0378">Hydrolase</keyword>
<feature type="repeat" description="TPR" evidence="3">
    <location>
        <begin position="398"/>
        <end position="431"/>
    </location>
</feature>
<evidence type="ECO:0000313" key="5">
    <source>
        <dbReference type="EMBL" id="WOJ96965.1"/>
    </source>
</evidence>
<dbReference type="Gene3D" id="3.40.710.10">
    <property type="entry name" value="DD-peptidase/beta-lactamase superfamily"/>
    <property type="match status" value="1"/>
</dbReference>
<organism evidence="5 6">
    <name type="scientific">Congregibacter brevis</name>
    <dbReference type="NCBI Taxonomy" id="3081201"/>
    <lineage>
        <taxon>Bacteria</taxon>
        <taxon>Pseudomonadati</taxon>
        <taxon>Pseudomonadota</taxon>
        <taxon>Gammaproteobacteria</taxon>
        <taxon>Cellvibrionales</taxon>
        <taxon>Halieaceae</taxon>
        <taxon>Congregibacter</taxon>
    </lineage>
</organism>
<evidence type="ECO:0000256" key="2">
    <source>
        <dbReference type="ARBA" id="ARBA00023136"/>
    </source>
</evidence>
<reference evidence="5 6" key="1">
    <citation type="submission" date="2023-10" db="EMBL/GenBank/DDBJ databases">
        <title>Two novel species belonging to the OM43/NOR5 clade.</title>
        <authorList>
            <person name="Park M."/>
        </authorList>
    </citation>
    <scope>NUCLEOTIDE SEQUENCE [LARGE SCALE GENOMIC DNA]</scope>
    <source>
        <strain evidence="5 6">IMCC45268</strain>
    </source>
</reference>
<dbReference type="InterPro" id="IPR011990">
    <property type="entry name" value="TPR-like_helical_dom_sf"/>
</dbReference>
<keyword evidence="3" id="KW-0802">TPR repeat</keyword>
<gene>
    <name evidence="5" type="ORF">R0137_17245</name>
</gene>
<dbReference type="SUPFAM" id="SSF56601">
    <property type="entry name" value="beta-lactamase/transpeptidase-like"/>
    <property type="match status" value="1"/>
</dbReference>
<name>A0ABZ0ICY8_9GAMM</name>
<evidence type="ECO:0000256" key="3">
    <source>
        <dbReference type="PROSITE-ProRule" id="PRU00339"/>
    </source>
</evidence>
<dbReference type="SUPFAM" id="SSF48452">
    <property type="entry name" value="TPR-like"/>
    <property type="match status" value="1"/>
</dbReference>
<evidence type="ECO:0000313" key="6">
    <source>
        <dbReference type="Proteomes" id="UP001626549"/>
    </source>
</evidence>
<dbReference type="InterPro" id="IPR012338">
    <property type="entry name" value="Beta-lactam/transpept-like"/>
</dbReference>
<dbReference type="PANTHER" id="PTHR46825">
    <property type="entry name" value="D-ALANYL-D-ALANINE-CARBOXYPEPTIDASE/ENDOPEPTIDASE AMPH"/>
    <property type="match status" value="1"/>
</dbReference>
<protein>
    <submittedName>
        <fullName evidence="5">Serine hydrolase</fullName>
    </submittedName>
</protein>